<evidence type="ECO:0000259" key="11">
    <source>
        <dbReference type="Pfam" id="PF24894"/>
    </source>
</evidence>
<protein>
    <recommendedName>
        <fullName evidence="9">Glucose-1-phosphate adenylyltransferase</fullName>
        <ecNumber evidence="9">2.7.7.27</ecNumber>
    </recommendedName>
    <alternativeName>
        <fullName evidence="9">ADP-glucose pyrophosphorylase</fullName>
        <shortName evidence="9">ADPGlc PPase</shortName>
    </alternativeName>
    <alternativeName>
        <fullName evidence="9">ADP-glucose synthase</fullName>
    </alternativeName>
</protein>
<keyword evidence="7 9" id="KW-0320">Glycogen biosynthesis</keyword>
<name>A0A0M6WP82_9FIRM</name>
<comment type="similarity">
    <text evidence="1 9">Belongs to the bacterial/plant glucose-1-phosphate adenylyltransferase family.</text>
</comment>
<evidence type="ECO:0000256" key="8">
    <source>
        <dbReference type="ARBA" id="ARBA00023277"/>
    </source>
</evidence>
<comment type="pathway">
    <text evidence="9">Glycan biosynthesis; glycogen biosynthesis.</text>
</comment>
<dbReference type="EC" id="2.7.7.27" evidence="9"/>
<dbReference type="Proteomes" id="UP000049472">
    <property type="component" value="Unassembled WGS sequence"/>
</dbReference>
<sequence length="403" mass="44590">MAKELVAMLLAGGQGSRLYALTQKLAKPAVPFGGKYRIIDFPLSNCVNSGIDTVGILTQYQPFVLNEYIGNGQPWDLDRLYGGVHVLPPYQKASGSDWYKGTANAIYQNIAFIERYDPEYVIILSGDQICKQDYSDFLKFHKEKNAEFSVAVMEVPWEDASRFGLMVADDDDKITEFQEKPKNPKSNLASMGIYIFNWDILKKYLIEDENDPDSENDFGNNIIPNLLRDGRRMYAYHFNGYWKDVGTIPALWEANMEVLDPEHSGINLFDENWKIYSRNSGHTGHFIGNNAEVTDSMITDGCVVKGTVKHSILFGGVVVEEGAVVEDAVVMGDTVIKRGAKVTHCIVAEGVTVGYDAVIGEKPAEDVTGDVATIAPGVTIGDRAVIGPKAMVYNDVEEGQEQC</sequence>
<dbReference type="CDD" id="cd02508">
    <property type="entry name" value="ADP_Glucose_PP"/>
    <property type="match status" value="1"/>
</dbReference>
<feature type="domain" description="Nucleotidyl transferase" evidence="10">
    <location>
        <begin position="7"/>
        <end position="259"/>
    </location>
</feature>
<dbReference type="NCBIfam" id="NF003670">
    <property type="entry name" value="PRK05293.1"/>
    <property type="match status" value="1"/>
</dbReference>
<dbReference type="InterPro" id="IPR029044">
    <property type="entry name" value="Nucleotide-diphossugar_trans"/>
</dbReference>
<comment type="subunit">
    <text evidence="9">Homotetramer.</text>
</comment>
<evidence type="ECO:0000313" key="12">
    <source>
        <dbReference type="EMBL" id="CRL37978.1"/>
    </source>
</evidence>
<feature type="site" description="Could play a key role in the communication between the regulatory and the substrate sites" evidence="9">
    <location>
        <position position="59"/>
    </location>
</feature>
<comment type="function">
    <text evidence="9">Involved in the biosynthesis of ADP-glucose, a building block required for the elongation reactions to produce glycogen. Catalyzes the reaction between ATP and alpha-D-glucose 1-phosphate (G1P) to produce pyrophosphate and ADP-Glc.</text>
</comment>
<accession>A0A0M6WP82</accession>
<dbReference type="Gene3D" id="3.90.550.10">
    <property type="entry name" value="Spore Coat Polysaccharide Biosynthesis Protein SpsA, Chain A"/>
    <property type="match status" value="1"/>
</dbReference>
<keyword evidence="8 9" id="KW-0119">Carbohydrate metabolism</keyword>
<evidence type="ECO:0000256" key="1">
    <source>
        <dbReference type="ARBA" id="ARBA00010443"/>
    </source>
</evidence>
<dbReference type="NCBIfam" id="TIGR02091">
    <property type="entry name" value="glgC"/>
    <property type="match status" value="1"/>
</dbReference>
<keyword evidence="4 9" id="KW-0548">Nucleotidyltransferase</keyword>
<dbReference type="GO" id="GO:0008878">
    <property type="term" value="F:glucose-1-phosphate adenylyltransferase activity"/>
    <property type="evidence" value="ECO:0007669"/>
    <property type="project" value="UniProtKB-UniRule"/>
</dbReference>
<feature type="binding site" evidence="9">
    <location>
        <position position="164"/>
    </location>
    <ligand>
        <name>alpha-D-glucose 1-phosphate</name>
        <dbReference type="ChEBI" id="CHEBI:58601"/>
    </ligand>
</feature>
<evidence type="ECO:0000256" key="6">
    <source>
        <dbReference type="ARBA" id="ARBA00022840"/>
    </source>
</evidence>
<evidence type="ECO:0000256" key="7">
    <source>
        <dbReference type="ARBA" id="ARBA00023056"/>
    </source>
</evidence>
<keyword evidence="2 9" id="KW-0321">Glycogen metabolism</keyword>
<feature type="domain" description="Glucose-1-phosphate adenylyltransferase/Bifunctional protein GlmU-like C-terminal hexapeptide" evidence="11">
    <location>
        <begin position="289"/>
        <end position="369"/>
    </location>
</feature>
<organism evidence="12 13">
    <name type="scientific">Agathobacter rectalis</name>
    <dbReference type="NCBI Taxonomy" id="39491"/>
    <lineage>
        <taxon>Bacteria</taxon>
        <taxon>Bacillati</taxon>
        <taxon>Bacillota</taxon>
        <taxon>Clostridia</taxon>
        <taxon>Lachnospirales</taxon>
        <taxon>Lachnospiraceae</taxon>
        <taxon>Agathobacter</taxon>
    </lineage>
</organism>
<evidence type="ECO:0000313" key="13">
    <source>
        <dbReference type="Proteomes" id="UP000049472"/>
    </source>
</evidence>
<dbReference type="PROSITE" id="PS00810">
    <property type="entry name" value="ADP_GLC_PYROPHOSPH_3"/>
    <property type="match status" value="1"/>
</dbReference>
<dbReference type="InterPro" id="IPR023049">
    <property type="entry name" value="GlgC_bac"/>
</dbReference>
<dbReference type="InterPro" id="IPR056818">
    <property type="entry name" value="GlmU/GlgC-like_hexapep"/>
</dbReference>
<dbReference type="SUPFAM" id="SSF51161">
    <property type="entry name" value="Trimeric LpxA-like enzymes"/>
    <property type="match status" value="1"/>
</dbReference>
<evidence type="ECO:0000256" key="5">
    <source>
        <dbReference type="ARBA" id="ARBA00022741"/>
    </source>
</evidence>
<reference evidence="13" key="1">
    <citation type="submission" date="2015-05" db="EMBL/GenBank/DDBJ databases">
        <authorList>
            <consortium name="Pathogen Informatics"/>
        </authorList>
    </citation>
    <scope>NUCLEOTIDE SEQUENCE [LARGE SCALE GENOMIC DNA]</scope>
    <source>
        <strain evidence="13">T1-815</strain>
    </source>
</reference>
<dbReference type="InterPro" id="IPR005836">
    <property type="entry name" value="ADP_Glu_pyroP_CS"/>
</dbReference>
<dbReference type="RefSeq" id="WP_055061874.1">
    <property type="nucleotide sequence ID" value="NZ_CVRQ01000020.1"/>
</dbReference>
<keyword evidence="13" id="KW-1185">Reference proteome</keyword>
<feature type="binding site" evidence="9">
    <location>
        <begin position="179"/>
        <end position="180"/>
    </location>
    <ligand>
        <name>alpha-D-glucose 1-phosphate</name>
        <dbReference type="ChEBI" id="CHEBI:58601"/>
    </ligand>
</feature>
<dbReference type="PANTHER" id="PTHR43523:SF2">
    <property type="entry name" value="GLUCOSE-1-PHOSPHATE ADENYLYLTRANSFERASE"/>
    <property type="match status" value="1"/>
</dbReference>
<dbReference type="EMBL" id="CVRQ01000020">
    <property type="protein sequence ID" value="CRL37978.1"/>
    <property type="molecule type" value="Genomic_DNA"/>
</dbReference>
<dbReference type="InterPro" id="IPR011004">
    <property type="entry name" value="Trimer_LpxA-like_sf"/>
</dbReference>
<dbReference type="InterPro" id="IPR005835">
    <property type="entry name" value="NTP_transferase_dom"/>
</dbReference>
<keyword evidence="3 9" id="KW-0808">Transferase</keyword>
<dbReference type="Pfam" id="PF24894">
    <property type="entry name" value="Hexapep_GlmU"/>
    <property type="match status" value="1"/>
</dbReference>
<evidence type="ECO:0000256" key="2">
    <source>
        <dbReference type="ARBA" id="ARBA00022600"/>
    </source>
</evidence>
<dbReference type="PANTHER" id="PTHR43523">
    <property type="entry name" value="GLUCOSE-1-PHOSPHATE ADENYLYLTRANSFERASE-RELATED"/>
    <property type="match status" value="1"/>
</dbReference>
<dbReference type="GO" id="GO:0005978">
    <property type="term" value="P:glycogen biosynthetic process"/>
    <property type="evidence" value="ECO:0007669"/>
    <property type="project" value="UniProtKB-UniRule"/>
</dbReference>
<evidence type="ECO:0000256" key="4">
    <source>
        <dbReference type="ARBA" id="ARBA00022695"/>
    </source>
</evidence>
<feature type="site" description="Could play a key role in the communication between the regulatory and the substrate sites" evidence="9">
    <location>
        <position position="98"/>
    </location>
</feature>
<dbReference type="SUPFAM" id="SSF53448">
    <property type="entry name" value="Nucleotide-diphospho-sugar transferases"/>
    <property type="match status" value="1"/>
</dbReference>
<dbReference type="AlphaFoldDB" id="A0A0M6WP82"/>
<dbReference type="Pfam" id="PF00483">
    <property type="entry name" value="NTP_transferase"/>
    <property type="match status" value="1"/>
</dbReference>
<dbReference type="InterPro" id="IPR011831">
    <property type="entry name" value="ADP-Glc_PPase"/>
</dbReference>
<keyword evidence="6 9" id="KW-0067">ATP-binding</keyword>
<evidence type="ECO:0000259" key="10">
    <source>
        <dbReference type="Pfam" id="PF00483"/>
    </source>
</evidence>
<feature type="binding site" evidence="9">
    <location>
        <position position="190"/>
    </location>
    <ligand>
        <name>alpha-D-glucose 1-phosphate</name>
        <dbReference type="ChEBI" id="CHEBI:58601"/>
    </ligand>
</feature>
<keyword evidence="5 9" id="KW-0547">Nucleotide-binding</keyword>
<dbReference type="HAMAP" id="MF_00624">
    <property type="entry name" value="GlgC"/>
    <property type="match status" value="1"/>
</dbReference>
<proteinExistence type="inferred from homology"/>
<evidence type="ECO:0000256" key="9">
    <source>
        <dbReference type="HAMAP-Rule" id="MF_00624"/>
    </source>
</evidence>
<dbReference type="UniPathway" id="UPA00164"/>
<evidence type="ECO:0000256" key="3">
    <source>
        <dbReference type="ARBA" id="ARBA00022679"/>
    </source>
</evidence>
<comment type="catalytic activity">
    <reaction evidence="9">
        <text>alpha-D-glucose 1-phosphate + ATP + H(+) = ADP-alpha-D-glucose + diphosphate</text>
        <dbReference type="Rhea" id="RHEA:12120"/>
        <dbReference type="ChEBI" id="CHEBI:15378"/>
        <dbReference type="ChEBI" id="CHEBI:30616"/>
        <dbReference type="ChEBI" id="CHEBI:33019"/>
        <dbReference type="ChEBI" id="CHEBI:57498"/>
        <dbReference type="ChEBI" id="CHEBI:58601"/>
        <dbReference type="EC" id="2.7.7.27"/>
    </reaction>
</comment>
<dbReference type="GO" id="GO:0005524">
    <property type="term" value="F:ATP binding"/>
    <property type="evidence" value="ECO:0007669"/>
    <property type="project" value="UniProtKB-KW"/>
</dbReference>
<feature type="binding site" evidence="9">
    <location>
        <position position="99"/>
    </location>
    <ligand>
        <name>alpha-D-glucose 1-phosphate</name>
        <dbReference type="ChEBI" id="CHEBI:58601"/>
    </ligand>
</feature>
<dbReference type="PROSITE" id="PS00809">
    <property type="entry name" value="ADP_GLC_PYROPHOSPH_2"/>
    <property type="match status" value="1"/>
</dbReference>
<dbReference type="Gene3D" id="2.160.10.10">
    <property type="entry name" value="Hexapeptide repeat proteins"/>
    <property type="match status" value="1"/>
</dbReference>
<gene>
    <name evidence="9" type="primary">glgC</name>
    <name evidence="12" type="ORF">T1815_17101</name>
</gene>
<dbReference type="PROSITE" id="PS00808">
    <property type="entry name" value="ADP_GLC_PYROPHOSPH_1"/>
    <property type="match status" value="1"/>
</dbReference>